<reference evidence="7" key="1">
    <citation type="submission" date="2020-02" db="EMBL/GenBank/DDBJ databases">
        <authorList>
            <person name="Meier V. D."/>
        </authorList>
    </citation>
    <scope>NUCLEOTIDE SEQUENCE</scope>
    <source>
        <strain evidence="7">AVDCRST_MAG21</strain>
    </source>
</reference>
<dbReference type="InterPro" id="IPR012340">
    <property type="entry name" value="NA-bd_OB-fold"/>
</dbReference>
<proteinExistence type="predicted"/>
<name>A0A6J4MZG6_9ACTN</name>
<gene>
    <name evidence="7" type="ORF">AVDCRST_MAG21-742</name>
</gene>
<evidence type="ECO:0000256" key="3">
    <source>
        <dbReference type="ARBA" id="ARBA00022989"/>
    </source>
</evidence>
<dbReference type="EMBL" id="CADCUL010000088">
    <property type="protein sequence ID" value="CAA9370849.1"/>
    <property type="molecule type" value="Genomic_DNA"/>
</dbReference>
<dbReference type="SUPFAM" id="SSF141322">
    <property type="entry name" value="NfeD domain-like"/>
    <property type="match status" value="1"/>
</dbReference>
<dbReference type="GO" id="GO:0005886">
    <property type="term" value="C:plasma membrane"/>
    <property type="evidence" value="ECO:0007669"/>
    <property type="project" value="TreeGrafter"/>
</dbReference>
<feature type="domain" description="NfeD-like C-terminal" evidence="6">
    <location>
        <begin position="88"/>
        <end position="146"/>
    </location>
</feature>
<keyword evidence="7" id="KW-0378">Hydrolase</keyword>
<dbReference type="PANTHER" id="PTHR33507:SF3">
    <property type="entry name" value="INNER MEMBRANE PROTEIN YBBJ"/>
    <property type="match status" value="1"/>
</dbReference>
<evidence type="ECO:0000256" key="2">
    <source>
        <dbReference type="ARBA" id="ARBA00022692"/>
    </source>
</evidence>
<feature type="transmembrane region" description="Helical" evidence="5">
    <location>
        <begin position="42"/>
        <end position="69"/>
    </location>
</feature>
<organism evidence="7">
    <name type="scientific">uncultured Nocardioidaceae bacterium</name>
    <dbReference type="NCBI Taxonomy" id="253824"/>
    <lineage>
        <taxon>Bacteria</taxon>
        <taxon>Bacillati</taxon>
        <taxon>Actinomycetota</taxon>
        <taxon>Actinomycetes</taxon>
        <taxon>Propionibacteriales</taxon>
        <taxon>Nocardioidaceae</taxon>
        <taxon>environmental samples</taxon>
    </lineage>
</organism>
<sequence length="148" mass="15292">MEWLGDNAWAVWLIAALGLLGAELLTLDLVLLMLSVGAGSAAVVAALGAPVTASLATAVVVSVAMLAVVRPSLARRLHHGSELTTGHQALIGRTAVVLEPVDQHAGQVRLSGEVWSARAYDPSLVMPPGSEVHVMEIDGATALVYPTD</sequence>
<keyword evidence="4 5" id="KW-0472">Membrane</keyword>
<feature type="transmembrane region" description="Helical" evidence="5">
    <location>
        <begin position="12"/>
        <end position="36"/>
    </location>
</feature>
<dbReference type="PANTHER" id="PTHR33507">
    <property type="entry name" value="INNER MEMBRANE PROTEIN YBBJ"/>
    <property type="match status" value="1"/>
</dbReference>
<evidence type="ECO:0000256" key="5">
    <source>
        <dbReference type="SAM" id="Phobius"/>
    </source>
</evidence>
<dbReference type="GO" id="GO:0006508">
    <property type="term" value="P:proteolysis"/>
    <property type="evidence" value="ECO:0007669"/>
    <property type="project" value="UniProtKB-KW"/>
</dbReference>
<dbReference type="AlphaFoldDB" id="A0A6J4MZG6"/>
<dbReference type="InterPro" id="IPR052165">
    <property type="entry name" value="Membrane_assoc_protease"/>
</dbReference>
<evidence type="ECO:0000256" key="4">
    <source>
        <dbReference type="ARBA" id="ARBA00023136"/>
    </source>
</evidence>
<evidence type="ECO:0000256" key="1">
    <source>
        <dbReference type="ARBA" id="ARBA00004141"/>
    </source>
</evidence>
<comment type="subcellular location">
    <subcellularLocation>
        <location evidence="1">Membrane</location>
        <topology evidence="1">Multi-pass membrane protein</topology>
    </subcellularLocation>
</comment>
<keyword evidence="3 5" id="KW-1133">Transmembrane helix</keyword>
<dbReference type="InterPro" id="IPR002810">
    <property type="entry name" value="NfeD-like_C"/>
</dbReference>
<evidence type="ECO:0000259" key="6">
    <source>
        <dbReference type="Pfam" id="PF01957"/>
    </source>
</evidence>
<keyword evidence="2 5" id="KW-0812">Transmembrane</keyword>
<keyword evidence="7" id="KW-0645">Protease</keyword>
<accession>A0A6J4MZG6</accession>
<dbReference type="Gene3D" id="2.40.50.140">
    <property type="entry name" value="Nucleic acid-binding proteins"/>
    <property type="match status" value="1"/>
</dbReference>
<dbReference type="GO" id="GO:0008233">
    <property type="term" value="F:peptidase activity"/>
    <property type="evidence" value="ECO:0007669"/>
    <property type="project" value="UniProtKB-KW"/>
</dbReference>
<dbReference type="Pfam" id="PF01957">
    <property type="entry name" value="NfeD"/>
    <property type="match status" value="1"/>
</dbReference>
<evidence type="ECO:0000313" key="7">
    <source>
        <dbReference type="EMBL" id="CAA9370849.1"/>
    </source>
</evidence>
<protein>
    <submittedName>
        <fullName evidence="7">Activity regulator of membrane protease YbbK</fullName>
    </submittedName>
</protein>